<feature type="signal peptide" evidence="1">
    <location>
        <begin position="1"/>
        <end position="18"/>
    </location>
</feature>
<evidence type="ECO:0000256" key="1">
    <source>
        <dbReference type="SAM" id="SignalP"/>
    </source>
</evidence>
<reference evidence="3" key="1">
    <citation type="journal article" date="2019" name="Int. J. Syst. Evol. Microbiol.">
        <title>The Global Catalogue of Microorganisms (GCM) 10K type strain sequencing project: providing services to taxonomists for standard genome sequencing and annotation.</title>
        <authorList>
            <consortium name="The Broad Institute Genomics Platform"/>
            <consortium name="The Broad Institute Genome Sequencing Center for Infectious Disease"/>
            <person name="Wu L."/>
            <person name="Ma J."/>
        </authorList>
    </citation>
    <scope>NUCLEOTIDE SEQUENCE [LARGE SCALE GENOMIC DNA]</scope>
    <source>
        <strain evidence="3">JCM 31921</strain>
    </source>
</reference>
<evidence type="ECO:0000313" key="2">
    <source>
        <dbReference type="EMBL" id="GAA4456237.1"/>
    </source>
</evidence>
<comment type="caution">
    <text evidence="2">The sequence shown here is derived from an EMBL/GenBank/DDBJ whole genome shotgun (WGS) entry which is preliminary data.</text>
</comment>
<keyword evidence="3" id="KW-1185">Reference proteome</keyword>
<name>A0ABP8MXM3_9BACT</name>
<protein>
    <recommendedName>
        <fullName evidence="4">Lipoprotein</fullName>
    </recommendedName>
</protein>
<feature type="chain" id="PRO_5045163728" description="Lipoprotein" evidence="1">
    <location>
        <begin position="19"/>
        <end position="151"/>
    </location>
</feature>
<keyword evidence="1" id="KW-0732">Signal</keyword>
<accession>A0ABP8MXM3</accession>
<dbReference type="Proteomes" id="UP001501410">
    <property type="component" value="Unassembled WGS sequence"/>
</dbReference>
<dbReference type="PROSITE" id="PS51257">
    <property type="entry name" value="PROKAR_LIPOPROTEIN"/>
    <property type="match status" value="1"/>
</dbReference>
<proteinExistence type="predicted"/>
<evidence type="ECO:0008006" key="4">
    <source>
        <dbReference type="Google" id="ProtNLM"/>
    </source>
</evidence>
<dbReference type="EMBL" id="BAABEZ010000022">
    <property type="protein sequence ID" value="GAA4456237.1"/>
    <property type="molecule type" value="Genomic_DNA"/>
</dbReference>
<sequence>MKAWKILTGLGAAAFFFAACCSKKGACPAIEFNTIELYNFRSADVNDSVTLLVYEGQTSFTKLKDSSFVKVEPTSDTNIFRINTGSMSVNNDYLLRVIRLGKTYKITSFTGNKITCGKCFLRNNNQYGYELSGYTVNGRYFNYDAAIDIMK</sequence>
<organism evidence="2 3">
    <name type="scientific">Rurimicrobium arvi</name>
    <dbReference type="NCBI Taxonomy" id="2049916"/>
    <lineage>
        <taxon>Bacteria</taxon>
        <taxon>Pseudomonadati</taxon>
        <taxon>Bacteroidota</taxon>
        <taxon>Chitinophagia</taxon>
        <taxon>Chitinophagales</taxon>
        <taxon>Chitinophagaceae</taxon>
        <taxon>Rurimicrobium</taxon>
    </lineage>
</organism>
<gene>
    <name evidence="2" type="ORF">GCM10023092_21210</name>
</gene>
<dbReference type="RefSeq" id="WP_344826627.1">
    <property type="nucleotide sequence ID" value="NZ_BAABEZ010000022.1"/>
</dbReference>
<evidence type="ECO:0000313" key="3">
    <source>
        <dbReference type="Proteomes" id="UP001501410"/>
    </source>
</evidence>